<dbReference type="PROSITE" id="PS50086">
    <property type="entry name" value="TBC_RABGAP"/>
    <property type="match status" value="1"/>
</dbReference>
<sequence>MHAQDIPTEIPIHHVSPFDTDDAFTVSDEQPPFTFSSDNIRVEIARDLGTAWPHRDGLESPPVNDPNTSVSTLDIDAQQSLPELDTDDSAILSSEFSHISLSTDAHGVEHCAEPDNHGQSDAPYPAIIIDASDAPTHKVIQTPGPTVSTPNSSSVEPSPAPSTRSLPPETMPYSSDQVPSPEPASASTPTIPPLSIATNTYNPSAPSETKNAQSPQKPTHRPARSTGPSMFEKVRSKTRPTFLPPKPRAEDEKHLADWHNMMKLSRLAADKRRKALQERRTARERQIEASLQLWEKEIVPDWRIVHKNPQLRKIWWKGIPIKLRGPMWEKAVGNSLALSKEHYRSCLSRAKRALAANVFPKETLDLIEQDIRSTIPSLHLFHPEIGPMYTDLKDMLYAWVVARSDEGLGYTHGAAKIAGMMLITMPAQQAFNVMRNLLERHCMHSFYGGERSKDDVEAYYRIFDTLLADGMPKIYFNFKQHQISPAAYLSDWLVTLFLDHLPFEACARIWDVIMLEGDAFLYRAALGILAVLEPRLFFPERKELLELLQGENKAALEVAKREGQTLDGGKYEIYGVDEETLWERIDAMDDWWKESTWIRLIQRELPDL</sequence>
<dbReference type="InterPro" id="IPR050302">
    <property type="entry name" value="Rab_GAP_TBC_domain"/>
</dbReference>
<dbReference type="InterPro" id="IPR000195">
    <property type="entry name" value="Rab-GAP-TBC_dom"/>
</dbReference>
<evidence type="ECO:0000313" key="3">
    <source>
        <dbReference type="EMBL" id="KAF9454150.1"/>
    </source>
</evidence>
<accession>A0A9P6C9M7</accession>
<feature type="domain" description="Rab-GAP TBC" evidence="2">
    <location>
        <begin position="318"/>
        <end position="517"/>
    </location>
</feature>
<feature type="compositionally biased region" description="Low complexity" evidence="1">
    <location>
        <begin position="183"/>
        <end position="196"/>
    </location>
</feature>
<proteinExistence type="predicted"/>
<organism evidence="3 4">
    <name type="scientific">Macrolepiota fuliginosa MF-IS2</name>
    <dbReference type="NCBI Taxonomy" id="1400762"/>
    <lineage>
        <taxon>Eukaryota</taxon>
        <taxon>Fungi</taxon>
        <taxon>Dikarya</taxon>
        <taxon>Basidiomycota</taxon>
        <taxon>Agaricomycotina</taxon>
        <taxon>Agaricomycetes</taxon>
        <taxon>Agaricomycetidae</taxon>
        <taxon>Agaricales</taxon>
        <taxon>Agaricineae</taxon>
        <taxon>Agaricaceae</taxon>
        <taxon>Macrolepiota</taxon>
    </lineage>
</organism>
<dbReference type="SMART" id="SM00164">
    <property type="entry name" value="TBC"/>
    <property type="match status" value="1"/>
</dbReference>
<dbReference type="PANTHER" id="PTHR47219">
    <property type="entry name" value="RAB GTPASE-ACTIVATING PROTEIN 1-LIKE"/>
    <property type="match status" value="1"/>
</dbReference>
<dbReference type="Proteomes" id="UP000807342">
    <property type="component" value="Unassembled WGS sequence"/>
</dbReference>
<evidence type="ECO:0000313" key="4">
    <source>
        <dbReference type="Proteomes" id="UP000807342"/>
    </source>
</evidence>
<dbReference type="GO" id="GO:0005096">
    <property type="term" value="F:GTPase activator activity"/>
    <property type="evidence" value="ECO:0007669"/>
    <property type="project" value="TreeGrafter"/>
</dbReference>
<dbReference type="EMBL" id="MU151056">
    <property type="protein sequence ID" value="KAF9454150.1"/>
    <property type="molecule type" value="Genomic_DNA"/>
</dbReference>
<feature type="region of interest" description="Disordered" evidence="1">
    <location>
        <begin position="137"/>
        <end position="252"/>
    </location>
</feature>
<evidence type="ECO:0000256" key="1">
    <source>
        <dbReference type="SAM" id="MobiDB-lite"/>
    </source>
</evidence>
<comment type="caution">
    <text evidence="3">The sequence shown here is derived from an EMBL/GenBank/DDBJ whole genome shotgun (WGS) entry which is preliminary data.</text>
</comment>
<gene>
    <name evidence="3" type="ORF">P691DRAFT_693262</name>
</gene>
<dbReference type="AlphaFoldDB" id="A0A9P6C9M7"/>
<evidence type="ECO:0000259" key="2">
    <source>
        <dbReference type="PROSITE" id="PS50086"/>
    </source>
</evidence>
<keyword evidence="4" id="KW-1185">Reference proteome</keyword>
<dbReference type="OrthoDB" id="289721at2759"/>
<protein>
    <submittedName>
        <fullName evidence="3">RabGAP/TBC</fullName>
    </submittedName>
</protein>
<dbReference type="Gene3D" id="1.10.8.270">
    <property type="entry name" value="putative rabgap domain of human tbc1 domain family member 14 like domains"/>
    <property type="match status" value="1"/>
</dbReference>
<dbReference type="PANTHER" id="PTHR47219:SF15">
    <property type="entry name" value="TBC1 DOMAIN FAMILY MEMBER 12 ISOFORM X1"/>
    <property type="match status" value="1"/>
</dbReference>
<dbReference type="SUPFAM" id="SSF47923">
    <property type="entry name" value="Ypt/Rab-GAP domain of gyp1p"/>
    <property type="match status" value="2"/>
</dbReference>
<dbReference type="GO" id="GO:0031267">
    <property type="term" value="F:small GTPase binding"/>
    <property type="evidence" value="ECO:0007669"/>
    <property type="project" value="TreeGrafter"/>
</dbReference>
<dbReference type="Pfam" id="PF00566">
    <property type="entry name" value="RabGAP-TBC"/>
    <property type="match status" value="1"/>
</dbReference>
<dbReference type="Gene3D" id="1.10.10.750">
    <property type="entry name" value="Ypt/Rab-GAP domain of gyp1p, domain 1"/>
    <property type="match status" value="1"/>
</dbReference>
<feature type="compositionally biased region" description="Polar residues" evidence="1">
    <location>
        <begin position="197"/>
        <end position="217"/>
    </location>
</feature>
<dbReference type="Gene3D" id="1.10.472.80">
    <property type="entry name" value="Ypt/Rab-GAP domain of gyp1p, domain 3"/>
    <property type="match status" value="1"/>
</dbReference>
<name>A0A9P6C9M7_9AGAR</name>
<reference evidence="3" key="1">
    <citation type="submission" date="2020-11" db="EMBL/GenBank/DDBJ databases">
        <authorList>
            <consortium name="DOE Joint Genome Institute"/>
            <person name="Ahrendt S."/>
            <person name="Riley R."/>
            <person name="Andreopoulos W."/>
            <person name="Labutti K."/>
            <person name="Pangilinan J."/>
            <person name="Ruiz-Duenas F.J."/>
            <person name="Barrasa J.M."/>
            <person name="Sanchez-Garcia M."/>
            <person name="Camarero S."/>
            <person name="Miyauchi S."/>
            <person name="Serrano A."/>
            <person name="Linde D."/>
            <person name="Babiker R."/>
            <person name="Drula E."/>
            <person name="Ayuso-Fernandez I."/>
            <person name="Pacheco R."/>
            <person name="Padilla G."/>
            <person name="Ferreira P."/>
            <person name="Barriuso J."/>
            <person name="Kellner H."/>
            <person name="Castanera R."/>
            <person name="Alfaro M."/>
            <person name="Ramirez L."/>
            <person name="Pisabarro A.G."/>
            <person name="Kuo A."/>
            <person name="Tritt A."/>
            <person name="Lipzen A."/>
            <person name="He G."/>
            <person name="Yan M."/>
            <person name="Ng V."/>
            <person name="Cullen D."/>
            <person name="Martin F."/>
            <person name="Rosso M.-N."/>
            <person name="Henrissat B."/>
            <person name="Hibbett D."/>
            <person name="Martinez A.T."/>
            <person name="Grigoriev I.V."/>
        </authorList>
    </citation>
    <scope>NUCLEOTIDE SEQUENCE</scope>
    <source>
        <strain evidence="3">MF-IS2</strain>
    </source>
</reference>
<dbReference type="InterPro" id="IPR035969">
    <property type="entry name" value="Rab-GAP_TBC_sf"/>
</dbReference>
<feature type="compositionally biased region" description="Polar residues" evidence="1">
    <location>
        <begin position="143"/>
        <end position="165"/>
    </location>
</feature>